<sequence length="479" mass="55263">MNYLTLRQPTFVIHPSNLDSSDSSKYLIKYRNITRDKLMLHFNNQISKVQSAHYSHTFQKGLQFFRTVWDSPFHKVPVLFLESSQGGTDHSQGLKNMLACLRINRVVPILLDPVKCTSVEKMVNYVFTQICQIAHQEFNRVLKITRASSYENPTVRKIIKSNLRNLGDGNTTNKQDFDIPTIRYTSNGQYFEIPDSSQIPKGFELADLECLVLWKIKMLTPANLKMYPIVLVIKDLDQFPDDYMNLLIYNLHKCWKKHSIQIGLILGTKGYQFDENTCNISIKSWDLIIPSKLNFPHSRDIIVEVMQNLIKCPSHSFTFDREFAIRILSIAQVCGLTIEQFRKALKFAVCKFVLKDPYFFLTIAEPMTCLEVKDKKQYKLKISQVIRNISLKSPIKAVGCSKPPSQLRKRLLKKMIKKYKEASKLEHPNPSKSSQNIMCDTLCSSQSEHCNDSEFKGKGKTNWSQIWPLLGPRGRFSSS</sequence>
<proteinExistence type="predicted"/>
<evidence type="ECO:0000313" key="2">
    <source>
        <dbReference type="EMBL" id="CAI2360835.1"/>
    </source>
</evidence>
<dbReference type="EMBL" id="CAMPGE010002031">
    <property type="protein sequence ID" value="CAI2360835.1"/>
    <property type="molecule type" value="Genomic_DNA"/>
</dbReference>
<evidence type="ECO:0000259" key="1">
    <source>
        <dbReference type="Pfam" id="PF07034"/>
    </source>
</evidence>
<comment type="caution">
    <text evidence="2">The sequence shown here is derived from an EMBL/GenBank/DDBJ whole genome shotgun (WGS) entry which is preliminary data.</text>
</comment>
<accession>A0AAD1U2F2</accession>
<dbReference type="Proteomes" id="UP001295684">
    <property type="component" value="Unassembled WGS sequence"/>
</dbReference>
<dbReference type="AlphaFoldDB" id="A0AAD1U2F2"/>
<dbReference type="Pfam" id="PF07034">
    <property type="entry name" value="ORC3_N"/>
    <property type="match status" value="1"/>
</dbReference>
<keyword evidence="3" id="KW-1185">Reference proteome</keyword>
<reference evidence="2" key="1">
    <citation type="submission" date="2023-07" db="EMBL/GenBank/DDBJ databases">
        <authorList>
            <consortium name="AG Swart"/>
            <person name="Singh M."/>
            <person name="Singh A."/>
            <person name="Seah K."/>
            <person name="Emmerich C."/>
        </authorList>
    </citation>
    <scope>NUCLEOTIDE SEQUENCE</scope>
    <source>
        <strain evidence="2">DP1</strain>
    </source>
</reference>
<feature type="domain" description="Origin recognition complex subunit 3 N-terminal" evidence="1">
    <location>
        <begin position="37"/>
        <end position="361"/>
    </location>
</feature>
<name>A0AAD1U2F2_EUPCR</name>
<gene>
    <name evidence="2" type="ORF">ECRASSUSDP1_LOCUS2142</name>
</gene>
<evidence type="ECO:0000313" key="3">
    <source>
        <dbReference type="Proteomes" id="UP001295684"/>
    </source>
</evidence>
<dbReference type="InterPro" id="IPR045667">
    <property type="entry name" value="ORC3_N"/>
</dbReference>
<organism evidence="2 3">
    <name type="scientific">Euplotes crassus</name>
    <dbReference type="NCBI Taxonomy" id="5936"/>
    <lineage>
        <taxon>Eukaryota</taxon>
        <taxon>Sar</taxon>
        <taxon>Alveolata</taxon>
        <taxon>Ciliophora</taxon>
        <taxon>Intramacronucleata</taxon>
        <taxon>Spirotrichea</taxon>
        <taxon>Hypotrichia</taxon>
        <taxon>Euplotida</taxon>
        <taxon>Euplotidae</taxon>
        <taxon>Moneuplotes</taxon>
    </lineage>
</organism>
<protein>
    <recommendedName>
        <fullName evidence="1">Origin recognition complex subunit 3 N-terminal domain-containing protein</fullName>
    </recommendedName>
</protein>